<dbReference type="EMBL" id="CP000781">
    <property type="protein sequence ID" value="ABS68949.1"/>
    <property type="molecule type" value="Genomic_DNA"/>
</dbReference>
<proteinExistence type="predicted"/>
<dbReference type="STRING" id="78245.Xaut_3723"/>
<evidence type="ECO:0000313" key="2">
    <source>
        <dbReference type="Proteomes" id="UP000002417"/>
    </source>
</evidence>
<gene>
    <name evidence="1" type="ordered locus">Xaut_3723</name>
</gene>
<sequence length="453" mass="45438">MIGYYGLVPAAPGFWSAMGSVSPSGSAVDTFFWAPDGSGVSIVATTPGGDLSVVWNGQTYSLTDNLDGTAAYNDVGLGGPYPTSGTTAFDSDAASGGGGITLVASRGSFELTGSPVTFVRNRTIFAETGVFTLTGNDIGFGGGYRATITVGNFSGITYGYQSGTFGSIAWSGSPPPNPPTAISWTSSGFSVQMAAPVPGDVALNGQTYTLAGSDGSYSYSAAGKGGPYPTSGTIDILFTPGGSGYVLSAGAGSFALTGGDAGFVFPGPEPVTPAIAVTMRPGGGPVAPVSYEVGHRLAGAADWSVRSLAAVTGTLFLPGYTAGQSVELRARAASVSGAWSDWSAVTTHVVGTSDPMIRDVATFAATWTGTAWHYAWALEVGPVSVEPAGIKIRHGLGAGLGWDDMDDLHTGLLTVSPWDLSAPPATPGAHTFGACAVTAAGTYGTPVLVTVSV</sequence>
<protein>
    <submittedName>
        <fullName evidence="1">Uncharacterized protein</fullName>
    </submittedName>
</protein>
<organism evidence="1 2">
    <name type="scientific">Xanthobacter autotrophicus (strain ATCC BAA-1158 / Py2)</name>
    <dbReference type="NCBI Taxonomy" id="78245"/>
    <lineage>
        <taxon>Bacteria</taxon>
        <taxon>Pseudomonadati</taxon>
        <taxon>Pseudomonadota</taxon>
        <taxon>Alphaproteobacteria</taxon>
        <taxon>Hyphomicrobiales</taxon>
        <taxon>Xanthobacteraceae</taxon>
        <taxon>Xanthobacter</taxon>
    </lineage>
</organism>
<dbReference type="HOGENOM" id="CLU_604020_0_0_5"/>
<dbReference type="Proteomes" id="UP000002417">
    <property type="component" value="Chromosome"/>
</dbReference>
<accession>A7ILQ6</accession>
<evidence type="ECO:0000313" key="1">
    <source>
        <dbReference type="EMBL" id="ABS68949.1"/>
    </source>
</evidence>
<dbReference type="AlphaFoldDB" id="A7ILQ6"/>
<reference evidence="1 2" key="1">
    <citation type="submission" date="2007-07" db="EMBL/GenBank/DDBJ databases">
        <title>Complete sequence of chromosome of Xanthobacter autotrophicus Py2.</title>
        <authorList>
            <consortium name="US DOE Joint Genome Institute"/>
            <person name="Copeland A."/>
            <person name="Lucas S."/>
            <person name="Lapidus A."/>
            <person name="Barry K."/>
            <person name="Glavina del Rio T."/>
            <person name="Hammon N."/>
            <person name="Israni S."/>
            <person name="Dalin E."/>
            <person name="Tice H."/>
            <person name="Pitluck S."/>
            <person name="Sims D."/>
            <person name="Brettin T."/>
            <person name="Bruce D."/>
            <person name="Detter J.C."/>
            <person name="Han C."/>
            <person name="Tapia R."/>
            <person name="Brainard J."/>
            <person name="Schmutz J."/>
            <person name="Larimer F."/>
            <person name="Land M."/>
            <person name="Hauser L."/>
            <person name="Kyrpides N."/>
            <person name="Kim E."/>
            <person name="Ensigns S.A."/>
            <person name="Richardson P."/>
        </authorList>
    </citation>
    <scope>NUCLEOTIDE SEQUENCE [LARGE SCALE GENOMIC DNA]</scope>
    <source>
        <strain evidence="2">ATCC BAA-1158 / Py2</strain>
    </source>
</reference>
<name>A7ILQ6_XANP2</name>
<dbReference type="KEGG" id="xau:Xaut_3723"/>
<keyword evidence="2" id="KW-1185">Reference proteome</keyword>